<reference evidence="1 2" key="1">
    <citation type="submission" date="2016-10" db="EMBL/GenBank/DDBJ databases">
        <authorList>
            <person name="de Groot N.N."/>
        </authorList>
    </citation>
    <scope>NUCLEOTIDE SEQUENCE [LARGE SCALE GENOMIC DNA]</scope>
    <source>
        <strain evidence="1 2">CGMCC 1.3401</strain>
    </source>
</reference>
<name>A0A1G4T8U7_9HYPH</name>
<evidence type="ECO:0000313" key="1">
    <source>
        <dbReference type="EMBL" id="SCW77832.1"/>
    </source>
</evidence>
<gene>
    <name evidence="1" type="ORF">SAMN02927900_04872</name>
</gene>
<sequence length="147" mass="16163">MAGVEVTVKRVPDLAREEKAPIATVAELADYNVIIVARLITCSVAWPQEGAFVHFLLILTEAPVTRRQSRPLPVKLQGYDQQHGPCKHAPEQTRSSCFVKLETPRPFSTPIVNHRLTPTRQAYTHRGTVTRASAKAPSSPAAFQTPA</sequence>
<dbReference type="RefSeq" id="WP_208603194.1">
    <property type="nucleotide sequence ID" value="NZ_FMTM01000008.1"/>
</dbReference>
<protein>
    <submittedName>
        <fullName evidence="1">Uncharacterized protein</fullName>
    </submittedName>
</protein>
<dbReference type="AlphaFoldDB" id="A0A1G4T8U7"/>
<dbReference type="EMBL" id="FMTM01000008">
    <property type="protein sequence ID" value="SCW77832.1"/>
    <property type="molecule type" value="Genomic_DNA"/>
</dbReference>
<accession>A0A1G4T8U7</accession>
<proteinExistence type="predicted"/>
<dbReference type="Proteomes" id="UP000199542">
    <property type="component" value="Unassembled WGS sequence"/>
</dbReference>
<organism evidence="1 2">
    <name type="scientific">Rhizobium mongolense subsp. loessense</name>
    <dbReference type="NCBI Taxonomy" id="158890"/>
    <lineage>
        <taxon>Bacteria</taxon>
        <taxon>Pseudomonadati</taxon>
        <taxon>Pseudomonadota</taxon>
        <taxon>Alphaproteobacteria</taxon>
        <taxon>Hyphomicrobiales</taxon>
        <taxon>Rhizobiaceae</taxon>
        <taxon>Rhizobium/Agrobacterium group</taxon>
        <taxon>Rhizobium</taxon>
    </lineage>
</organism>
<evidence type="ECO:0000313" key="2">
    <source>
        <dbReference type="Proteomes" id="UP000199542"/>
    </source>
</evidence>